<feature type="region of interest" description="Disordered" evidence="1">
    <location>
        <begin position="1"/>
        <end position="39"/>
    </location>
</feature>
<feature type="region of interest" description="Disordered" evidence="1">
    <location>
        <begin position="53"/>
        <end position="192"/>
    </location>
</feature>
<feature type="compositionally biased region" description="Acidic residues" evidence="1">
    <location>
        <begin position="79"/>
        <end position="90"/>
    </location>
</feature>
<evidence type="ECO:0000313" key="3">
    <source>
        <dbReference type="Proteomes" id="UP001165120"/>
    </source>
</evidence>
<accession>A0A9W6T5D1</accession>
<feature type="compositionally biased region" description="Basic and acidic residues" evidence="1">
    <location>
        <begin position="151"/>
        <end position="161"/>
    </location>
</feature>
<dbReference type="Proteomes" id="UP001165120">
    <property type="component" value="Unassembled WGS sequence"/>
</dbReference>
<feature type="compositionally biased region" description="Acidic residues" evidence="1">
    <location>
        <begin position="180"/>
        <end position="192"/>
    </location>
</feature>
<sequence length="192" mass="22042">MYELEVLNEKKLNQNKENRNSNSNSNNSNGDGDELDEDHLKWNEANLYLNEQEKSATMKIDEPKTPYEGGFNPNNEYYKEDDEGEEEGDGLGEFSLGEGAADIPLDDVAKRHLQSLNGGEIIESDEQPQEEEQPEEEAHEEGEEEEEELSPEEKHKLFEQKRKQHYHLKAEVLKHPIKDDDVDDDGDNAVDK</sequence>
<dbReference type="PANTHER" id="PTHR12398">
    <property type="entry name" value="PROTEIN PHOSPHATASE INHIBITOR"/>
    <property type="match status" value="1"/>
</dbReference>
<dbReference type="EMBL" id="BSXN01003294">
    <property type="protein sequence ID" value="GME78948.1"/>
    <property type="molecule type" value="Genomic_DNA"/>
</dbReference>
<feature type="compositionally biased region" description="Basic and acidic residues" evidence="1">
    <location>
        <begin position="7"/>
        <end position="19"/>
    </location>
</feature>
<protein>
    <submittedName>
        <fullName evidence="2">Unnamed protein product</fullName>
    </submittedName>
</protein>
<feature type="compositionally biased region" description="Basic and acidic residues" evidence="1">
    <location>
        <begin position="53"/>
        <end position="65"/>
    </location>
</feature>
<gene>
    <name evidence="2" type="ORF">Cboi02_000597500</name>
</gene>
<proteinExistence type="predicted"/>
<dbReference type="InterPro" id="IPR007062">
    <property type="entry name" value="PPI-2"/>
</dbReference>
<comment type="caution">
    <text evidence="2">The sequence shown here is derived from an EMBL/GenBank/DDBJ whole genome shotgun (WGS) entry which is preliminary data.</text>
</comment>
<dbReference type="GO" id="GO:0009966">
    <property type="term" value="P:regulation of signal transduction"/>
    <property type="evidence" value="ECO:0007669"/>
    <property type="project" value="InterPro"/>
</dbReference>
<feature type="compositionally biased region" description="Acidic residues" evidence="1">
    <location>
        <begin position="122"/>
        <end position="150"/>
    </location>
</feature>
<feature type="compositionally biased region" description="Basic and acidic residues" evidence="1">
    <location>
        <begin position="168"/>
        <end position="179"/>
    </location>
</feature>
<dbReference type="AlphaFoldDB" id="A0A9W6T5D1"/>
<evidence type="ECO:0000313" key="2">
    <source>
        <dbReference type="EMBL" id="GME78948.1"/>
    </source>
</evidence>
<feature type="compositionally biased region" description="Low complexity" evidence="1">
    <location>
        <begin position="20"/>
        <end position="29"/>
    </location>
</feature>
<dbReference type="PANTHER" id="PTHR12398:SF20">
    <property type="entry name" value="PROTEIN PHOSPHATASE 1 REGULATORY INHIBITOR SUBUNIT 2"/>
    <property type="match status" value="1"/>
</dbReference>
<keyword evidence="3" id="KW-1185">Reference proteome</keyword>
<reference evidence="2" key="1">
    <citation type="submission" date="2023-04" db="EMBL/GenBank/DDBJ databases">
        <title>Candida boidinii NBRC 10035.</title>
        <authorList>
            <person name="Ichikawa N."/>
            <person name="Sato H."/>
            <person name="Tonouchi N."/>
        </authorList>
    </citation>
    <scope>NUCLEOTIDE SEQUENCE</scope>
    <source>
        <strain evidence="2">NBRC 10035</strain>
    </source>
</reference>
<name>A0A9W6T5D1_CANBO</name>
<evidence type="ECO:0000256" key="1">
    <source>
        <dbReference type="SAM" id="MobiDB-lite"/>
    </source>
</evidence>
<dbReference type="GO" id="GO:0004864">
    <property type="term" value="F:protein phosphatase inhibitor activity"/>
    <property type="evidence" value="ECO:0007669"/>
    <property type="project" value="InterPro"/>
</dbReference>
<organism evidence="2 3">
    <name type="scientific">Candida boidinii</name>
    <name type="common">Yeast</name>
    <dbReference type="NCBI Taxonomy" id="5477"/>
    <lineage>
        <taxon>Eukaryota</taxon>
        <taxon>Fungi</taxon>
        <taxon>Dikarya</taxon>
        <taxon>Ascomycota</taxon>
        <taxon>Saccharomycotina</taxon>
        <taxon>Pichiomycetes</taxon>
        <taxon>Pichiales</taxon>
        <taxon>Pichiaceae</taxon>
        <taxon>Ogataea</taxon>
        <taxon>Ogataea/Candida clade</taxon>
    </lineage>
</organism>
<dbReference type="Pfam" id="PF04979">
    <property type="entry name" value="IPP-2"/>
    <property type="match status" value="1"/>
</dbReference>